<accession>A0A7Y0HEY8</accession>
<dbReference type="Proteomes" id="UP000539372">
    <property type="component" value="Unassembled WGS sequence"/>
</dbReference>
<protein>
    <submittedName>
        <fullName evidence="1">Uncharacterized protein</fullName>
    </submittedName>
</protein>
<keyword evidence="2" id="KW-1185">Reference proteome</keyword>
<dbReference type="EMBL" id="JABBNT010000003">
    <property type="protein sequence ID" value="NMM45215.1"/>
    <property type="molecule type" value="Genomic_DNA"/>
</dbReference>
<dbReference type="AlphaFoldDB" id="A0A7Y0HEY8"/>
<dbReference type="RefSeq" id="WP_169625570.1">
    <property type="nucleotide sequence ID" value="NZ_JABBNT010000003.1"/>
</dbReference>
<reference evidence="1 2" key="1">
    <citation type="submission" date="2020-04" db="EMBL/GenBank/DDBJ databases">
        <title>Rhodospirillaceae bacterium KN72 isolated from deep sea.</title>
        <authorList>
            <person name="Zhang D.-C."/>
        </authorList>
    </citation>
    <scope>NUCLEOTIDE SEQUENCE [LARGE SCALE GENOMIC DNA]</scope>
    <source>
        <strain evidence="1 2">KN72</strain>
    </source>
</reference>
<gene>
    <name evidence="1" type="ORF">HH303_12045</name>
</gene>
<name>A0A7Y0HEY8_9PROT</name>
<evidence type="ECO:0000313" key="1">
    <source>
        <dbReference type="EMBL" id="NMM45215.1"/>
    </source>
</evidence>
<proteinExistence type="predicted"/>
<sequence length="634" mass="67326">MSDIKINDVRPRVQYVQGVGDAAVSVFDFPFPVLDAADLRVAVDTTVLGAADFSISGIGAENGGSVTLALQPAGGSRVTLWRDMPFQRTTDFTPGADLRAAVLNDELDRTALLLQQAEALVGDSIHRRPYDEDVELVLPSIEERAGRLLSFDSQGRPEATVARINTDIANFALIYLGARNTVNEPVVRLDGLPLQAGDLYFNTDSRTMRAFSGDSWVDAYLPDTAYLRADGDVSLTADLDFGGHNLVNIGTVNGRDMDGVFTLLDTLVEGPEAPVDQVARDMTILNAFEIARMDGLTAHAMANTYLDTFADNSGVADGGFSANANYDSEEGFYSGVQSTVDRFGGSWVQDGSYPALSSISAGFIDGNGGNAACYYAKAFSGDFRMSFTMGGSGTGGSELALVPVGQEASMATIMAYGSGGVRINGLSYYWSTFNVSTVAVVTNNSAWGGFWYNGSNISPVPADWGVGTVLTFERVGPRLKVWRGGIVHFDHPSWGGEDVYLWFSHADGHNPDWTGASATEFGLDAMTVTSVPIAAAAEPGTARVILAAEAVDSPSFTLNTDLIAEVSRDDGSTWVQAVLDIIAVPSGTVGVYAGTADLNTAASGNTLRLRVRVPSAMNIRIHKWAVQTDQLLTA</sequence>
<organism evidence="1 2">
    <name type="scientific">Pacificispira spongiicola</name>
    <dbReference type="NCBI Taxonomy" id="2729598"/>
    <lineage>
        <taxon>Bacteria</taxon>
        <taxon>Pseudomonadati</taxon>
        <taxon>Pseudomonadota</taxon>
        <taxon>Alphaproteobacteria</taxon>
        <taxon>Rhodospirillales</taxon>
        <taxon>Rhodospirillaceae</taxon>
        <taxon>Pacificispira</taxon>
    </lineage>
</organism>
<comment type="caution">
    <text evidence="1">The sequence shown here is derived from an EMBL/GenBank/DDBJ whole genome shotgun (WGS) entry which is preliminary data.</text>
</comment>
<evidence type="ECO:0000313" key="2">
    <source>
        <dbReference type="Proteomes" id="UP000539372"/>
    </source>
</evidence>